<keyword evidence="3" id="KW-0547">Nucleotide-binding</keyword>
<evidence type="ECO:0000256" key="3">
    <source>
        <dbReference type="ARBA" id="ARBA00022741"/>
    </source>
</evidence>
<dbReference type="Pfam" id="PF01139">
    <property type="entry name" value="RtcB"/>
    <property type="match status" value="1"/>
</dbReference>
<dbReference type="PANTHER" id="PTHR11118:SF1">
    <property type="entry name" value="RNA-SPLICING LIGASE RTCB HOMOLOG"/>
    <property type="match status" value="1"/>
</dbReference>
<keyword evidence="4" id="KW-0692">RNA repair</keyword>
<evidence type="ECO:0000256" key="1">
    <source>
        <dbReference type="ARBA" id="ARBA00022598"/>
    </source>
</evidence>
<comment type="subunit">
    <text evidence="8">Monomer.</text>
</comment>
<keyword evidence="2 8" id="KW-0479">Metal-binding</keyword>
<evidence type="ECO:0000256" key="5">
    <source>
        <dbReference type="ARBA" id="ARBA00023134"/>
    </source>
</evidence>
<comment type="cofactor">
    <cofactor evidence="8">
        <name>Mn(2+)</name>
        <dbReference type="ChEBI" id="CHEBI:29035"/>
    </cofactor>
    <text evidence="8">Binds 2 manganese ions per subunit.</text>
</comment>
<organism evidence="9 10">
    <name type="scientific">Vitreoscilla massiliensis</name>
    <dbReference type="NCBI Taxonomy" id="1689272"/>
    <lineage>
        <taxon>Bacteria</taxon>
        <taxon>Pseudomonadati</taxon>
        <taxon>Pseudomonadota</taxon>
        <taxon>Betaproteobacteria</taxon>
        <taxon>Neisseriales</taxon>
        <taxon>Neisseriaceae</taxon>
        <taxon>Vitreoscilla</taxon>
    </lineage>
</organism>
<name>A0ABY4E0T4_9NEIS</name>
<reference evidence="9 10" key="1">
    <citation type="journal article" date="2022" name="Res Sq">
        <title>Evolution of multicellular longitudinally dividing oral cavity symbionts (Neisseriaceae).</title>
        <authorList>
            <person name="Nyongesa S."/>
            <person name="Weber P."/>
            <person name="Bernet E."/>
            <person name="Pullido F."/>
            <person name="Nieckarz M."/>
            <person name="Delaby M."/>
            <person name="Nieves C."/>
            <person name="Viehboeck T."/>
            <person name="Krause N."/>
            <person name="Rivera-Millot A."/>
            <person name="Nakamura A."/>
            <person name="Vischer N."/>
            <person name="VanNieuwenhze M."/>
            <person name="Brun Y."/>
            <person name="Cava F."/>
            <person name="Bulgheresi S."/>
            <person name="Veyrier F."/>
        </authorList>
    </citation>
    <scope>NUCLEOTIDE SEQUENCE [LARGE SCALE GENOMIC DNA]</scope>
    <source>
        <strain evidence="9 10">SN4</strain>
    </source>
</reference>
<protein>
    <recommendedName>
        <fullName evidence="8">tRNA-splicing ligase RtcB</fullName>
        <ecNumber evidence="8">6.5.1.-</ecNumber>
    </recommendedName>
</protein>
<evidence type="ECO:0000256" key="4">
    <source>
        <dbReference type="ARBA" id="ARBA00022800"/>
    </source>
</evidence>
<evidence type="ECO:0000256" key="2">
    <source>
        <dbReference type="ARBA" id="ARBA00022723"/>
    </source>
</evidence>
<dbReference type="RefSeq" id="WP_058357049.1">
    <property type="nucleotide sequence ID" value="NZ_CABKVG010000010.1"/>
</dbReference>
<dbReference type="EMBL" id="CP091511">
    <property type="protein sequence ID" value="UOO89350.1"/>
    <property type="molecule type" value="Genomic_DNA"/>
</dbReference>
<comment type="catalytic activity">
    <reaction evidence="7">
        <text>a 3'-end 3'-phospho-ribonucleotide-RNA + a 5'-end dephospho-ribonucleoside-RNA + GTP = a ribonucleotidyl-ribonucleotide-RNA + GMP + diphosphate</text>
        <dbReference type="Rhea" id="RHEA:68076"/>
        <dbReference type="Rhea" id="RHEA-COMP:10463"/>
        <dbReference type="Rhea" id="RHEA-COMP:13936"/>
        <dbReference type="Rhea" id="RHEA-COMP:17355"/>
        <dbReference type="ChEBI" id="CHEBI:33019"/>
        <dbReference type="ChEBI" id="CHEBI:37565"/>
        <dbReference type="ChEBI" id="CHEBI:58115"/>
        <dbReference type="ChEBI" id="CHEBI:83062"/>
        <dbReference type="ChEBI" id="CHEBI:138284"/>
        <dbReference type="ChEBI" id="CHEBI:173118"/>
        <dbReference type="EC" id="6.5.1.8"/>
    </reaction>
</comment>
<dbReference type="InterPro" id="IPR036025">
    <property type="entry name" value="RtcB-like_sf"/>
</dbReference>
<accession>A0ABY4E0T4</accession>
<dbReference type="EC" id="6.5.1.-" evidence="8"/>
<comment type="similarity">
    <text evidence="8">Belongs to the RtcB family.</text>
</comment>
<dbReference type="Gene3D" id="3.90.1860.10">
    <property type="entry name" value="tRNA-splicing ligase RtcB"/>
    <property type="match status" value="1"/>
</dbReference>
<keyword evidence="10" id="KW-1185">Reference proteome</keyword>
<dbReference type="InterPro" id="IPR001233">
    <property type="entry name" value="RtcB"/>
</dbReference>
<dbReference type="SUPFAM" id="SSF103365">
    <property type="entry name" value="Hypothetical protein PH1602"/>
    <property type="match status" value="1"/>
</dbReference>
<evidence type="ECO:0000313" key="9">
    <source>
        <dbReference type="EMBL" id="UOO89350.1"/>
    </source>
</evidence>
<dbReference type="Proteomes" id="UP000832011">
    <property type="component" value="Chromosome"/>
</dbReference>
<gene>
    <name evidence="8" type="primary">rtcB</name>
    <name evidence="9" type="ORF">LVJ82_18210</name>
</gene>
<dbReference type="PANTHER" id="PTHR11118">
    <property type="entry name" value="RNA-SPLICING LIGASE RTCB HOMOLOG"/>
    <property type="match status" value="1"/>
</dbReference>
<proteinExistence type="inferred from homology"/>
<keyword evidence="1 8" id="KW-0436">Ligase</keyword>
<evidence type="ECO:0000256" key="6">
    <source>
        <dbReference type="ARBA" id="ARBA00023211"/>
    </source>
</evidence>
<evidence type="ECO:0000256" key="7">
    <source>
        <dbReference type="ARBA" id="ARBA00047746"/>
    </source>
</evidence>
<evidence type="ECO:0000256" key="8">
    <source>
        <dbReference type="RuleBase" id="RU371113"/>
    </source>
</evidence>
<keyword evidence="6 8" id="KW-0464">Manganese</keyword>
<sequence length="466" mass="50830">MSSFLRLQKRLSRLGIHTTYDHAVYRFHRASDGAHAQLLLPEALPLEEKAVLQLLDFAAVHLPEHPGKVLSARATPDFHPGSIAPVGSIVATSADMVIPAAIGTDINCGMRLIATGLQMKQLLPHVASLKQVLKALLLEDQRDLPVTPQAMWALFDQGLDAWLAALPAAGLWQHADRARMQAELAHILDADKIQADSRYAPEAFFEQRAILRPASLGTVGSGNHFVEIQVVDEILQRHWAYASGLKLGEVVIMVHTGSRDVGFYVGQRWQDKAKAAWPATEKYPTSGLFALAGSSAAEYLLAMGGAARYAWANRISITELVRAGLRQVLGSDHSRVVVDVSHNVVLQEQGMNIHRKGATPAHAGKLALIPGSMGDYSFVVAGLGHPDWLWSCSHGAGRSVRRQAMRQHNASEHNGLPFECITLKPERLREEAPQAYKAVKPVIAAQQAAGLLEPVARLKPWFTFKA</sequence>
<evidence type="ECO:0000313" key="10">
    <source>
        <dbReference type="Proteomes" id="UP000832011"/>
    </source>
</evidence>
<keyword evidence="5" id="KW-0342">GTP-binding</keyword>